<evidence type="ECO:0000256" key="4">
    <source>
        <dbReference type="ARBA" id="ARBA00022737"/>
    </source>
</evidence>
<dbReference type="PRINTS" id="PR00762">
    <property type="entry name" value="CLCHANNEL"/>
</dbReference>
<dbReference type="Gene3D" id="3.10.580.10">
    <property type="entry name" value="CBS-domain"/>
    <property type="match status" value="1"/>
</dbReference>
<comment type="caution">
    <text evidence="11">Lacks conserved residue(s) required for the propagation of feature annotation.</text>
</comment>
<protein>
    <recommendedName>
        <fullName evidence="11">Chloride channel protein</fullName>
    </recommendedName>
</protein>
<dbReference type="OMA" id="YLIRLKW"/>
<dbReference type="Gene3D" id="1.10.3080.10">
    <property type="entry name" value="Clc chloride channel"/>
    <property type="match status" value="1"/>
</dbReference>
<evidence type="ECO:0000256" key="2">
    <source>
        <dbReference type="ARBA" id="ARBA00022448"/>
    </source>
</evidence>
<dbReference type="AlphaFoldDB" id="A0A0L0D9Y4"/>
<dbReference type="SUPFAM" id="SSF54631">
    <property type="entry name" value="CBS-domain pair"/>
    <property type="match status" value="1"/>
</dbReference>
<feature type="transmembrane region" description="Helical" evidence="11">
    <location>
        <begin position="86"/>
        <end position="113"/>
    </location>
</feature>
<keyword evidence="5 11" id="KW-1133">Transmembrane helix</keyword>
<dbReference type="PANTHER" id="PTHR11689">
    <property type="entry name" value="CHLORIDE CHANNEL PROTEIN CLC FAMILY MEMBER"/>
    <property type="match status" value="1"/>
</dbReference>
<feature type="transmembrane region" description="Helical" evidence="11">
    <location>
        <begin position="402"/>
        <end position="435"/>
    </location>
</feature>
<evidence type="ECO:0000256" key="11">
    <source>
        <dbReference type="RuleBase" id="RU361221"/>
    </source>
</evidence>
<dbReference type="PANTHER" id="PTHR11689:SF136">
    <property type="entry name" value="H(+)_CL(-) EXCHANGE TRANSPORTER 7"/>
    <property type="match status" value="1"/>
</dbReference>
<dbReference type="GeneID" id="25564622"/>
<accession>A0A0L0D9Y4</accession>
<evidence type="ECO:0000256" key="10">
    <source>
        <dbReference type="PROSITE-ProRule" id="PRU00703"/>
    </source>
</evidence>
<gene>
    <name evidence="13" type="ORF">AMSG_05151</name>
</gene>
<keyword evidence="3 11" id="KW-0812">Transmembrane</keyword>
<sequence length="733" mass="79517">MTAAEVARMNSYESLDYEVWYSEAQEAFEEENQGAKGYAWFMAVMPWLAMFAIGLATGIVSFGIFQAVKNLAATRFALTFWMLDHVSLGAAFAAYAAWAGVSVGIASLLVMGIEPVAGGSGIPEIKGYLNGTNVHKLMRLKTAVVKVLGVIFAVSGGLTCGKEGPLVHTGFALAGNIVHLPKMATACATRASRKYWQAFRSDVHKRDFVTAGAAAGVAAAFGAPVGGVLFALEEASSYWQLQLMWRSFFCALIATFTLIFFRSGSEGSWLDLSSPGLITFGEFKPNAYRLWELIPFLGLAVCNNALCRWRRDHIEKAATIRVLEAVAIAVLTAALSFWLPVALQSCKELPARLSVDDAEHYHRFLCKPGEYSAMANAMFNTQEDIIKGFFHIEDPYPIPVLLIVLALYFGLATITYGLAVPAGLFVPAIMCGCAYGRMAGEAMDSLFPSADIDSGVYALIGAATALGGITRMTISLTVILLETTNDIQMLLPLMVGVIVSKWVGDWFNISLYDLHVELKCIPFVENNPPAGLERLTARDIMVTPLVTLPHLVTVGAVYDVLVSTSHNGFPVVAHRASAPAPQQLLAPPSSPSSSDPRLVGIILRSHLLSLLRHRTFYHELDGPDGSPVLDLAQDASIPHVLDFAPSLSSTSDALATDLAGVALRPGDRDAFIDLRPFLNKAPFRVLLETPVPRVYRTFRSMGLRHLCVVDENNTPHGIITRKDIRTDFTVDLN</sequence>
<evidence type="ECO:0000256" key="5">
    <source>
        <dbReference type="ARBA" id="ARBA00022989"/>
    </source>
</evidence>
<dbReference type="RefSeq" id="XP_013758192.1">
    <property type="nucleotide sequence ID" value="XM_013902738.1"/>
</dbReference>
<dbReference type="InterPro" id="IPR000644">
    <property type="entry name" value="CBS_dom"/>
</dbReference>
<keyword evidence="6 11" id="KW-0406">Ion transport</keyword>
<keyword evidence="8 11" id="KW-0472">Membrane</keyword>
<evidence type="ECO:0000256" key="3">
    <source>
        <dbReference type="ARBA" id="ARBA00022692"/>
    </source>
</evidence>
<dbReference type="PROSITE" id="PS51371">
    <property type="entry name" value="CBS"/>
    <property type="match status" value="1"/>
</dbReference>
<evidence type="ECO:0000256" key="6">
    <source>
        <dbReference type="ARBA" id="ARBA00023065"/>
    </source>
</evidence>
<dbReference type="Pfam" id="PF00571">
    <property type="entry name" value="CBS"/>
    <property type="match status" value="1"/>
</dbReference>
<organism evidence="13 14">
    <name type="scientific">Thecamonas trahens ATCC 50062</name>
    <dbReference type="NCBI Taxonomy" id="461836"/>
    <lineage>
        <taxon>Eukaryota</taxon>
        <taxon>Apusozoa</taxon>
        <taxon>Apusomonadida</taxon>
        <taxon>Apusomonadidae</taxon>
        <taxon>Thecamonas</taxon>
    </lineage>
</organism>
<comment type="subcellular location">
    <subcellularLocation>
        <location evidence="1 11">Membrane</location>
        <topology evidence="1 11">Multi-pass membrane protein</topology>
    </subcellularLocation>
</comment>
<dbReference type="InterPro" id="IPR046342">
    <property type="entry name" value="CBS_dom_sf"/>
</dbReference>
<reference evidence="13 14" key="1">
    <citation type="submission" date="2010-05" db="EMBL/GenBank/DDBJ databases">
        <title>The Genome Sequence of Thecamonas trahens ATCC 50062.</title>
        <authorList>
            <consortium name="The Broad Institute Genome Sequencing Platform"/>
            <person name="Russ C."/>
            <person name="Cuomo C."/>
            <person name="Shea T."/>
            <person name="Young S.K."/>
            <person name="Zeng Q."/>
            <person name="Koehrsen M."/>
            <person name="Haas B."/>
            <person name="Borodovsky M."/>
            <person name="Guigo R."/>
            <person name="Alvarado L."/>
            <person name="Berlin A."/>
            <person name="Bochicchio J."/>
            <person name="Borenstein D."/>
            <person name="Chapman S."/>
            <person name="Chen Z."/>
            <person name="Freedman E."/>
            <person name="Gellesch M."/>
            <person name="Goldberg J."/>
            <person name="Griggs A."/>
            <person name="Gujja S."/>
            <person name="Heilman E."/>
            <person name="Heiman D."/>
            <person name="Hepburn T."/>
            <person name="Howarth C."/>
            <person name="Jen D."/>
            <person name="Larson L."/>
            <person name="Mehta T."/>
            <person name="Park D."/>
            <person name="Pearson M."/>
            <person name="Roberts A."/>
            <person name="Saif S."/>
            <person name="Shenoy N."/>
            <person name="Sisk P."/>
            <person name="Stolte C."/>
            <person name="Sykes S."/>
            <person name="Thomson T."/>
            <person name="Walk T."/>
            <person name="White J."/>
            <person name="Yandava C."/>
            <person name="Burger G."/>
            <person name="Gray M.W."/>
            <person name="Holland P.W.H."/>
            <person name="King N."/>
            <person name="Lang F.B.F."/>
            <person name="Roger A.J."/>
            <person name="Ruiz-Trillo I."/>
            <person name="Lander E."/>
            <person name="Nusbaum C."/>
        </authorList>
    </citation>
    <scope>NUCLEOTIDE SEQUENCE [LARGE SCALE GENOMIC DNA]</scope>
    <source>
        <strain evidence="13 14">ATCC 50062</strain>
    </source>
</reference>
<feature type="transmembrane region" description="Helical" evidence="11">
    <location>
        <begin position="38"/>
        <end position="65"/>
    </location>
</feature>
<feature type="transmembrane region" description="Helical" evidence="11">
    <location>
        <begin position="208"/>
        <end position="231"/>
    </location>
</feature>
<dbReference type="CDD" id="cd04591">
    <property type="entry name" value="CBS_pair_voltage-gated_CLC_euk_bac"/>
    <property type="match status" value="1"/>
</dbReference>
<dbReference type="SUPFAM" id="SSF81340">
    <property type="entry name" value="Clc chloride channel"/>
    <property type="match status" value="1"/>
</dbReference>
<dbReference type="Pfam" id="PF00654">
    <property type="entry name" value="Voltage_CLC"/>
    <property type="match status" value="1"/>
</dbReference>
<feature type="transmembrane region" description="Helical" evidence="11">
    <location>
        <begin position="243"/>
        <end position="261"/>
    </location>
</feature>
<evidence type="ECO:0000256" key="8">
    <source>
        <dbReference type="ARBA" id="ARBA00023136"/>
    </source>
</evidence>
<dbReference type="InterPro" id="IPR051280">
    <property type="entry name" value="Cl-channel/antiporter"/>
</dbReference>
<keyword evidence="7 10" id="KW-0129">CBS domain</keyword>
<feature type="domain" description="CBS" evidence="12">
    <location>
        <begin position="678"/>
        <end position="733"/>
    </location>
</feature>
<evidence type="ECO:0000259" key="12">
    <source>
        <dbReference type="PROSITE" id="PS51371"/>
    </source>
</evidence>
<keyword evidence="2 11" id="KW-0813">Transport</keyword>
<evidence type="ECO:0000256" key="9">
    <source>
        <dbReference type="ARBA" id="ARBA00023214"/>
    </source>
</evidence>
<keyword evidence="4" id="KW-0677">Repeat</keyword>
<dbReference type="OrthoDB" id="421556at2759"/>
<dbReference type="eggNOG" id="KOG0474">
    <property type="taxonomic scope" value="Eukaryota"/>
</dbReference>
<proteinExistence type="inferred from homology"/>
<feature type="transmembrane region" description="Helical" evidence="11">
    <location>
        <begin position="318"/>
        <end position="339"/>
    </location>
</feature>
<dbReference type="InterPro" id="IPR014743">
    <property type="entry name" value="Cl-channel_core"/>
</dbReference>
<dbReference type="InterPro" id="IPR001807">
    <property type="entry name" value="ClC"/>
</dbReference>
<evidence type="ECO:0000313" key="14">
    <source>
        <dbReference type="Proteomes" id="UP000054408"/>
    </source>
</evidence>
<feature type="transmembrane region" description="Helical" evidence="11">
    <location>
        <begin position="288"/>
        <end position="306"/>
    </location>
</feature>
<dbReference type="GO" id="GO:0016020">
    <property type="term" value="C:membrane"/>
    <property type="evidence" value="ECO:0007669"/>
    <property type="project" value="UniProtKB-SubCell"/>
</dbReference>
<evidence type="ECO:0000256" key="1">
    <source>
        <dbReference type="ARBA" id="ARBA00004141"/>
    </source>
</evidence>
<keyword evidence="14" id="KW-1185">Reference proteome</keyword>
<name>A0A0L0D9Y4_THETB</name>
<evidence type="ECO:0000313" key="13">
    <source>
        <dbReference type="EMBL" id="KNC49172.1"/>
    </source>
</evidence>
<dbReference type="Proteomes" id="UP000054408">
    <property type="component" value="Unassembled WGS sequence"/>
</dbReference>
<evidence type="ECO:0000256" key="7">
    <source>
        <dbReference type="ARBA" id="ARBA00023122"/>
    </source>
</evidence>
<dbReference type="STRING" id="461836.A0A0L0D9Y4"/>
<dbReference type="GO" id="GO:0005254">
    <property type="term" value="F:chloride channel activity"/>
    <property type="evidence" value="ECO:0007669"/>
    <property type="project" value="UniProtKB-UniRule"/>
</dbReference>
<keyword evidence="9 11" id="KW-0868">Chloride</keyword>
<dbReference type="SMART" id="SM00116">
    <property type="entry name" value="CBS"/>
    <property type="match status" value="2"/>
</dbReference>
<feature type="transmembrane region" description="Helical" evidence="11">
    <location>
        <begin position="456"/>
        <end position="481"/>
    </location>
</feature>
<dbReference type="EMBL" id="GL349453">
    <property type="protein sequence ID" value="KNC49172.1"/>
    <property type="molecule type" value="Genomic_DNA"/>
</dbReference>
<comment type="similarity">
    <text evidence="11">Belongs to the chloride channel (TC 2.A.49) family.</text>
</comment>